<comment type="similarity">
    <text evidence="3">Belongs to the PMEI family.</text>
</comment>
<dbReference type="PANTHER" id="PTHR36710:SF20">
    <property type="entry name" value="PECTINESTERASE INHIBITOR DOMAIN PROTEIN"/>
    <property type="match status" value="1"/>
</dbReference>
<evidence type="ECO:0000259" key="6">
    <source>
        <dbReference type="SMART" id="SM00856"/>
    </source>
</evidence>
<keyword evidence="1 5" id="KW-0732">Signal</keyword>
<evidence type="ECO:0000256" key="2">
    <source>
        <dbReference type="ARBA" id="ARBA00023157"/>
    </source>
</evidence>
<dbReference type="SMART" id="SM00856">
    <property type="entry name" value="PMEI"/>
    <property type="match status" value="1"/>
</dbReference>
<evidence type="ECO:0000256" key="4">
    <source>
        <dbReference type="SAM" id="Phobius"/>
    </source>
</evidence>
<feature type="chain" id="PRO_5019219716" description="Pectinesterase inhibitor domain-containing protein" evidence="5">
    <location>
        <begin position="34"/>
        <end position="267"/>
    </location>
</feature>
<dbReference type="Gene3D" id="1.20.140.40">
    <property type="entry name" value="Invertase/pectin methylesterase inhibitor family protein"/>
    <property type="match status" value="1"/>
</dbReference>
<keyword evidence="8" id="KW-1185">Reference proteome</keyword>
<reference evidence="7 8" key="1">
    <citation type="submission" date="2019-01" db="EMBL/GenBank/DDBJ databases">
        <title>Sequencing of cultivated peanut Arachis hypogaea provides insights into genome evolution and oil improvement.</title>
        <authorList>
            <person name="Chen X."/>
        </authorList>
    </citation>
    <scope>NUCLEOTIDE SEQUENCE [LARGE SCALE GENOMIC DNA]</scope>
    <source>
        <strain evidence="8">cv. Fuhuasheng</strain>
        <tissue evidence="7">Leaves</tissue>
    </source>
</reference>
<evidence type="ECO:0000256" key="3">
    <source>
        <dbReference type="ARBA" id="ARBA00038471"/>
    </source>
</evidence>
<evidence type="ECO:0000313" key="8">
    <source>
        <dbReference type="Proteomes" id="UP000289738"/>
    </source>
</evidence>
<dbReference type="PANTHER" id="PTHR36710">
    <property type="entry name" value="PECTINESTERASE INHIBITOR-LIKE"/>
    <property type="match status" value="1"/>
</dbReference>
<organism evidence="7 8">
    <name type="scientific">Arachis hypogaea</name>
    <name type="common">Peanut</name>
    <dbReference type="NCBI Taxonomy" id="3818"/>
    <lineage>
        <taxon>Eukaryota</taxon>
        <taxon>Viridiplantae</taxon>
        <taxon>Streptophyta</taxon>
        <taxon>Embryophyta</taxon>
        <taxon>Tracheophyta</taxon>
        <taxon>Spermatophyta</taxon>
        <taxon>Magnoliopsida</taxon>
        <taxon>eudicotyledons</taxon>
        <taxon>Gunneridae</taxon>
        <taxon>Pentapetalae</taxon>
        <taxon>rosids</taxon>
        <taxon>fabids</taxon>
        <taxon>Fabales</taxon>
        <taxon>Fabaceae</taxon>
        <taxon>Papilionoideae</taxon>
        <taxon>50 kb inversion clade</taxon>
        <taxon>dalbergioids sensu lato</taxon>
        <taxon>Dalbergieae</taxon>
        <taxon>Pterocarpus clade</taxon>
        <taxon>Arachis</taxon>
    </lineage>
</organism>
<dbReference type="NCBIfam" id="TIGR01614">
    <property type="entry name" value="PME_inhib"/>
    <property type="match status" value="1"/>
</dbReference>
<dbReference type="SUPFAM" id="SSF101148">
    <property type="entry name" value="Plant invertase/pectin methylesterase inhibitor"/>
    <property type="match status" value="1"/>
</dbReference>
<evidence type="ECO:0000256" key="1">
    <source>
        <dbReference type="ARBA" id="ARBA00022729"/>
    </source>
</evidence>
<sequence>MAHFIVNNNIKPFPLILSLALVFLFFHASSCAAKVVEVEEICSKTGDISSYCKAILNSKPGGAKGSDIDSLAQFTIEVLRSNITNTTTFLKSLIARGGDPDLLDVYDGCLDNLSGDRGALNEIDRMQQSLKARSYKAVTTGLNKVDQDNADCFNDFKDPALRDPSALPQYTRQISQATAIIKAISTFWPYSLVLTLVLAFLLFDASSYAHKKSDDVYLGTNDVEEDTDKCIFYGKESSTSSHHFTTDFKDSSPLFRNSLMKYPMFFR</sequence>
<dbReference type="AlphaFoldDB" id="A0A444YV22"/>
<dbReference type="InterPro" id="IPR035513">
    <property type="entry name" value="Invertase/methylesterase_inhib"/>
</dbReference>
<keyword evidence="4" id="KW-0472">Membrane</keyword>
<dbReference type="InterPro" id="IPR034086">
    <property type="entry name" value="PMEI_plant"/>
</dbReference>
<keyword evidence="2" id="KW-1015">Disulfide bond</keyword>
<dbReference type="InterPro" id="IPR052421">
    <property type="entry name" value="PCW_Enzyme_Inhibitor"/>
</dbReference>
<feature type="domain" description="Pectinesterase inhibitor" evidence="6">
    <location>
        <begin position="33"/>
        <end position="184"/>
    </location>
</feature>
<proteinExistence type="inferred from homology"/>
<keyword evidence="4" id="KW-1133">Transmembrane helix</keyword>
<keyword evidence="4" id="KW-0812">Transmembrane</keyword>
<dbReference type="Pfam" id="PF04043">
    <property type="entry name" value="PMEI"/>
    <property type="match status" value="1"/>
</dbReference>
<evidence type="ECO:0000313" key="7">
    <source>
        <dbReference type="EMBL" id="RYR05748.1"/>
    </source>
</evidence>
<feature type="transmembrane region" description="Helical" evidence="4">
    <location>
        <begin position="187"/>
        <end position="203"/>
    </location>
</feature>
<dbReference type="InterPro" id="IPR006501">
    <property type="entry name" value="Pectinesterase_inhib_dom"/>
</dbReference>
<dbReference type="Proteomes" id="UP000289738">
    <property type="component" value="Chromosome B06"/>
</dbReference>
<gene>
    <name evidence="7" type="ORF">Ahy_B06g085567</name>
</gene>
<dbReference type="EMBL" id="SDMP01000016">
    <property type="protein sequence ID" value="RYR05748.1"/>
    <property type="molecule type" value="Genomic_DNA"/>
</dbReference>
<protein>
    <recommendedName>
        <fullName evidence="6">Pectinesterase inhibitor domain-containing protein</fullName>
    </recommendedName>
</protein>
<dbReference type="CDD" id="cd15797">
    <property type="entry name" value="PMEI"/>
    <property type="match status" value="1"/>
</dbReference>
<dbReference type="GO" id="GO:0046910">
    <property type="term" value="F:pectinesterase inhibitor activity"/>
    <property type="evidence" value="ECO:0007669"/>
    <property type="project" value="InterPro"/>
</dbReference>
<comment type="caution">
    <text evidence="7">The sequence shown here is derived from an EMBL/GenBank/DDBJ whole genome shotgun (WGS) entry which is preliminary data.</text>
</comment>
<evidence type="ECO:0000256" key="5">
    <source>
        <dbReference type="SAM" id="SignalP"/>
    </source>
</evidence>
<name>A0A444YV22_ARAHY</name>
<accession>A0A444YV22</accession>
<feature type="signal peptide" evidence="5">
    <location>
        <begin position="1"/>
        <end position="33"/>
    </location>
</feature>